<accession>A0A3D4SX12</accession>
<dbReference type="RefSeq" id="WP_010119440.1">
    <property type="nucleotide sequence ID" value="NZ_DAITTW010000085.1"/>
</dbReference>
<dbReference type="Gene3D" id="3.10.129.10">
    <property type="entry name" value="Hotdog Thioesterase"/>
    <property type="match status" value="1"/>
</dbReference>
<dbReference type="EMBL" id="DQID01000090">
    <property type="protein sequence ID" value="HCT13816.1"/>
    <property type="molecule type" value="Genomic_DNA"/>
</dbReference>
<comment type="caution">
    <text evidence="1">The sequence shown here is derived from an EMBL/GenBank/DDBJ whole genome shotgun (WGS) entry which is preliminary data.</text>
</comment>
<dbReference type="InterPro" id="IPR027961">
    <property type="entry name" value="DUF4442"/>
</dbReference>
<dbReference type="InterPro" id="IPR029069">
    <property type="entry name" value="HotDog_dom_sf"/>
</dbReference>
<gene>
    <name evidence="1" type="ORF">DIW82_03205</name>
</gene>
<evidence type="ECO:0000313" key="1">
    <source>
        <dbReference type="EMBL" id="HCT13816.1"/>
    </source>
</evidence>
<dbReference type="STRING" id="863239.GCA_000213935_02139"/>
<reference evidence="1 2" key="1">
    <citation type="journal article" date="2018" name="Nat. Biotechnol.">
        <title>A standardized bacterial taxonomy based on genome phylogeny substantially revises the tree of life.</title>
        <authorList>
            <person name="Parks D.H."/>
            <person name="Chuvochina M."/>
            <person name="Waite D.W."/>
            <person name="Rinke C."/>
            <person name="Skarshewski A."/>
            <person name="Chaumeil P.A."/>
            <person name="Hugenholtz P."/>
        </authorList>
    </citation>
    <scope>NUCLEOTIDE SEQUENCE [LARGE SCALE GENOMIC DNA]</scope>
    <source>
        <strain evidence="1">UBA11247</strain>
    </source>
</reference>
<dbReference type="SUPFAM" id="SSF54637">
    <property type="entry name" value="Thioesterase/thiol ester dehydrase-isomerase"/>
    <property type="match status" value="1"/>
</dbReference>
<name>A0A3D4SX12_9CORY</name>
<dbReference type="Pfam" id="PF14539">
    <property type="entry name" value="DUF4442"/>
    <property type="match status" value="1"/>
</dbReference>
<organism evidence="1 2">
    <name type="scientific">Corynebacterium nuruki</name>
    <dbReference type="NCBI Taxonomy" id="1032851"/>
    <lineage>
        <taxon>Bacteria</taxon>
        <taxon>Bacillati</taxon>
        <taxon>Actinomycetota</taxon>
        <taxon>Actinomycetes</taxon>
        <taxon>Mycobacteriales</taxon>
        <taxon>Corynebacteriaceae</taxon>
        <taxon>Corynebacterium</taxon>
    </lineage>
</organism>
<sequence length="152" mass="17565">MPKFSPTTMRRFMSWWPPYLGAGIRVERIEEDGSRVVTSHTPRLLTKNIVNTAFGGTIQSMTDPFFMYMSMVRLGGAYNVWDVEADVTFRKPGRGKIVADMRTDDATFDLIREKTADGSKYLHWFEVDVVDGDGDVVATVRRRVYFRRKKRD</sequence>
<evidence type="ECO:0000313" key="2">
    <source>
        <dbReference type="Proteomes" id="UP000261739"/>
    </source>
</evidence>
<protein>
    <submittedName>
        <fullName evidence="1">DUF4442 domain-containing protein</fullName>
    </submittedName>
</protein>
<dbReference type="Proteomes" id="UP000261739">
    <property type="component" value="Unassembled WGS sequence"/>
</dbReference>
<dbReference type="AlphaFoldDB" id="A0A3D4SX12"/>
<proteinExistence type="predicted"/>